<feature type="compositionally biased region" description="Basic and acidic residues" evidence="1">
    <location>
        <begin position="314"/>
        <end position="335"/>
    </location>
</feature>
<dbReference type="SUPFAM" id="SSF56672">
    <property type="entry name" value="DNA/RNA polymerases"/>
    <property type="match status" value="1"/>
</dbReference>
<dbReference type="PANTHER" id="PTHR47331:SF1">
    <property type="entry name" value="GAG-LIKE PROTEIN"/>
    <property type="match status" value="1"/>
</dbReference>
<dbReference type="Pfam" id="PF03564">
    <property type="entry name" value="DUF1759"/>
    <property type="match status" value="1"/>
</dbReference>
<keyword evidence="3" id="KW-1185">Reference proteome</keyword>
<reference evidence="4" key="1">
    <citation type="submission" date="2025-08" db="UniProtKB">
        <authorList>
            <consortium name="RefSeq"/>
        </authorList>
    </citation>
    <scope>IDENTIFICATION</scope>
    <source>
        <tissue evidence="4">Whole larval tissue</tissue>
    </source>
</reference>
<dbReference type="InterPro" id="IPR000477">
    <property type="entry name" value="RT_dom"/>
</dbReference>
<dbReference type="GeneID" id="118281518"/>
<evidence type="ECO:0000313" key="3">
    <source>
        <dbReference type="Proteomes" id="UP000829999"/>
    </source>
</evidence>
<dbReference type="RefSeq" id="XP_050551821.1">
    <property type="nucleotide sequence ID" value="XM_050695864.1"/>
</dbReference>
<dbReference type="Pfam" id="PF00078">
    <property type="entry name" value="RVT_1"/>
    <property type="match status" value="1"/>
</dbReference>
<accession>A0A9R0DS21</accession>
<sequence length="1737" mass="198756">MGLGDDTKNLAELNTRRSSVKGQVTKFRNYLEKISRFDTFTTTHRAELTLKLSKFENLSLKFDELQSQIEILNSSGLKDELQERENIEGEFISNIVMAQELLQMHSRDEGVHDSSSTHNITHCAIEHNELGFKLPLIQVSKFDGSYLKWMEFRDTFRSLVHENSRISSVNKFHYLISYLEGEAARTISNLEVSDNNYREAWNLLLERYDNKRLLITHHLNELFNINSINKESERSLRFLVDHVTKNLRALSNLGQATEHWDVLIIHLVASKVDQNTFTKWEEYRNALSTDTPTLKVFYKFLNDRANVLESLQRSKLDNAKPNHDKLRPESRLNRSDHKRHNKAYAYVSSSVPSLNQSSSHPCPCCHADHKIFDCPVFKAKSISDRISEATKLKLCLNCLRSGHPAFRCRLGRSRECNKRHNSLLHLPTDNAPSTSTNNHSETLMNCSNQASKCALLCTALVQIVNPKTGESETVRALLDCGSQSSFISVGLKQRLSLEDCSINATKVIGFGNNDAGTITEYCVAQLKSLNSSLSIISNYFVMKELTASIPNSVIDIRSFNIPKNVILADPKFYQPCFIDILIGSDLFWDIIGCEQMSLGPNHPKLHSSKLGWLIGGPLQPNQPSNNIKCNHTLTHLSSRVDLEADLNKFWELEEIPSRPYLSESEQVCESHFLQHTSRLENGRFSVKLPLIDSPDCLGDSYTMAKKRFYNLERRFRKQPDVKSQYVQFLREYEELGHLSEITINNFNFNQCNFLPHHPVFKENSESTKIRVVFDASARTSSGFSVNDIQMTGPQIQDSIFSILIRARFYKYILAADVEKLFRQILLDETDRNLQFILWREEESKPLRTLRLNTVTYGFTSASYLSTRCLWQLGEECSDPFIKTIIQHDLYVDDLITGCNSEEELKHIQKSVSQALKAGCFNLRKYKSNSSCVLEACSKGSSDTLIISESSNALGLGWNSNTDQLHYSFEIPPIGVAFTKRYILSTSFKIFDPLGFVSPCIIIPKLIMQQLWLEKVGWDEPVSVEIEEAWRKFAQNLSCLALFTVPRRVLCDSPVVTELHIFSDASQRAYGACIYVRSIDEAGTVHVNLLCSKSKVAPIKPCTIPRLELCAALLAVRLCKAVVDSLRFPIARKLFWCDSTVVLAWLHTSFRSLKTFVANRTAEILESSDVSSWRYVPTSENPADLVSRGVYPEELKDRSLWWSGPEFLLQDELFWPTLPNKLHDESEIPEIKTVMVTKLDNPSIIPFLKYSKLHNLKRDYAYALRYFYNLRNPKARRFDSLDLQELQNSFHLLCRKAQQESFPIEYDLLHKNKVISSKSPILSLTPFMDTDGLIRVGGRLDASTLPFASKHPILLHSSHHLTKLIFEREHIHKLHAGPQLLLASVRQYVWPINGRHLARSTVHNCITCRRIQGKSLSPMMGNLPSQRVTVDFPFRSVGVDFAGPFYVTSRKGRGAKVTKCYLCIFVCLRYKCVHLEAVSDLSKDAFILTLRRFISRRGKPIEIFSDNGRNFVATAKEISNFLKCNRKVITELMNEEEIKFIFTPAYAPHFGGIWEAGVKSAKFHIRRVMGNTHLTFEEISTLFAQVEAILNSRPFYLMSSSPNDLLFLTPGHFLLGRPLTALPSPSLEHCSSNQLKRYQRLEQIRQHFWRRWQNEYLAELQQRSKWRTSDTPLKVGDVVLLQEENLPPLCWRMGRISKLFPGPDGVCRVADVQTTQGCYRRPFRRLCPLPATEHLIES</sequence>
<name>A0A9R0DS21_SPOFR</name>
<dbReference type="InterPro" id="IPR040676">
    <property type="entry name" value="DUF5641"/>
</dbReference>
<evidence type="ECO:0000259" key="2">
    <source>
        <dbReference type="PROSITE" id="PS50994"/>
    </source>
</evidence>
<protein>
    <submittedName>
        <fullName evidence="4">Uncharacterized protein LOC118281518</fullName>
    </submittedName>
</protein>
<dbReference type="OrthoDB" id="5920040at2759"/>
<evidence type="ECO:0000313" key="4">
    <source>
        <dbReference type="RefSeq" id="XP_050551821.1"/>
    </source>
</evidence>
<dbReference type="PANTHER" id="PTHR47331">
    <property type="entry name" value="PHD-TYPE DOMAIN-CONTAINING PROTEIN"/>
    <property type="match status" value="1"/>
</dbReference>
<dbReference type="PROSITE" id="PS50994">
    <property type="entry name" value="INTEGRASE"/>
    <property type="match status" value="1"/>
</dbReference>
<feature type="domain" description="Integrase catalytic" evidence="2">
    <location>
        <begin position="1428"/>
        <end position="1617"/>
    </location>
</feature>
<dbReference type="InterPro" id="IPR036397">
    <property type="entry name" value="RNaseH_sf"/>
</dbReference>
<dbReference type="GO" id="GO:0071897">
    <property type="term" value="P:DNA biosynthetic process"/>
    <property type="evidence" value="ECO:0007669"/>
    <property type="project" value="UniProtKB-ARBA"/>
</dbReference>
<dbReference type="Pfam" id="PF05380">
    <property type="entry name" value="Peptidase_A17"/>
    <property type="match status" value="1"/>
</dbReference>
<dbReference type="InterPro" id="IPR005312">
    <property type="entry name" value="DUF1759"/>
</dbReference>
<gene>
    <name evidence="4" type="primary">LOC118281518</name>
</gene>
<dbReference type="Gene3D" id="3.30.420.10">
    <property type="entry name" value="Ribonuclease H-like superfamily/Ribonuclease H"/>
    <property type="match status" value="1"/>
</dbReference>
<dbReference type="InterPro" id="IPR012337">
    <property type="entry name" value="RNaseH-like_sf"/>
</dbReference>
<dbReference type="SUPFAM" id="SSF53098">
    <property type="entry name" value="Ribonuclease H-like"/>
    <property type="match status" value="1"/>
</dbReference>
<dbReference type="Proteomes" id="UP000829999">
    <property type="component" value="Chromosome 9"/>
</dbReference>
<dbReference type="InterPro" id="IPR001584">
    <property type="entry name" value="Integrase_cat-core"/>
</dbReference>
<evidence type="ECO:0000256" key="1">
    <source>
        <dbReference type="SAM" id="MobiDB-lite"/>
    </source>
</evidence>
<dbReference type="GO" id="GO:0042575">
    <property type="term" value="C:DNA polymerase complex"/>
    <property type="evidence" value="ECO:0007669"/>
    <property type="project" value="UniProtKB-ARBA"/>
</dbReference>
<proteinExistence type="predicted"/>
<dbReference type="InterPro" id="IPR043502">
    <property type="entry name" value="DNA/RNA_pol_sf"/>
</dbReference>
<dbReference type="GO" id="GO:0015074">
    <property type="term" value="P:DNA integration"/>
    <property type="evidence" value="ECO:0007669"/>
    <property type="project" value="InterPro"/>
</dbReference>
<dbReference type="Pfam" id="PF18701">
    <property type="entry name" value="DUF5641"/>
    <property type="match status" value="1"/>
</dbReference>
<dbReference type="GO" id="GO:0003676">
    <property type="term" value="F:nucleic acid binding"/>
    <property type="evidence" value="ECO:0007669"/>
    <property type="project" value="InterPro"/>
</dbReference>
<organism evidence="3 4">
    <name type="scientific">Spodoptera frugiperda</name>
    <name type="common">Fall armyworm</name>
    <dbReference type="NCBI Taxonomy" id="7108"/>
    <lineage>
        <taxon>Eukaryota</taxon>
        <taxon>Metazoa</taxon>
        <taxon>Ecdysozoa</taxon>
        <taxon>Arthropoda</taxon>
        <taxon>Hexapoda</taxon>
        <taxon>Insecta</taxon>
        <taxon>Pterygota</taxon>
        <taxon>Neoptera</taxon>
        <taxon>Endopterygota</taxon>
        <taxon>Lepidoptera</taxon>
        <taxon>Glossata</taxon>
        <taxon>Ditrysia</taxon>
        <taxon>Noctuoidea</taxon>
        <taxon>Noctuidae</taxon>
        <taxon>Amphipyrinae</taxon>
        <taxon>Spodoptera</taxon>
    </lineage>
</organism>
<feature type="region of interest" description="Disordered" evidence="1">
    <location>
        <begin position="314"/>
        <end position="339"/>
    </location>
</feature>
<dbReference type="InterPro" id="IPR008042">
    <property type="entry name" value="Retrotrans_Pao"/>
</dbReference>